<keyword evidence="3" id="KW-0963">Cytoplasm</keyword>
<dbReference type="InterPro" id="IPR023584">
    <property type="entry name" value="Ribosome_recyc_fac_dom"/>
</dbReference>
<dbReference type="FunFam" id="3.30.1360.40:FF:000001">
    <property type="entry name" value="Ribosome-recycling factor"/>
    <property type="match status" value="1"/>
</dbReference>
<dbReference type="InterPro" id="IPR002661">
    <property type="entry name" value="Ribosome_recyc_fac"/>
</dbReference>
<dbReference type="GO" id="GO:0006415">
    <property type="term" value="P:translational termination"/>
    <property type="evidence" value="ECO:0007669"/>
    <property type="project" value="UniProtKB-UniRule"/>
</dbReference>
<feature type="coiled-coil region" evidence="4">
    <location>
        <begin position="114"/>
        <end position="184"/>
    </location>
</feature>
<proteinExistence type="inferred from homology"/>
<dbReference type="EMBL" id="PEWD01000094">
    <property type="protein sequence ID" value="PIU68189.1"/>
    <property type="molecule type" value="Genomic_DNA"/>
</dbReference>
<comment type="function">
    <text evidence="3">Responsible for the release of ribosomes from messenger RNA at the termination of protein biosynthesis. May increase the efficiency of translation by recycling ribosomes from one round of translation to another.</text>
</comment>
<dbReference type="PANTHER" id="PTHR20982">
    <property type="entry name" value="RIBOSOME RECYCLING FACTOR"/>
    <property type="match status" value="1"/>
</dbReference>
<dbReference type="GO" id="GO:0043023">
    <property type="term" value="F:ribosomal large subunit binding"/>
    <property type="evidence" value="ECO:0007669"/>
    <property type="project" value="TreeGrafter"/>
</dbReference>
<dbReference type="Proteomes" id="UP000229916">
    <property type="component" value="Unassembled WGS sequence"/>
</dbReference>
<protein>
    <recommendedName>
        <fullName evidence="3">Ribosome-recycling factor</fullName>
        <shortName evidence="3">RRF</shortName>
    </recommendedName>
    <alternativeName>
        <fullName evidence="3">Ribosome-releasing factor</fullName>
    </alternativeName>
</protein>
<dbReference type="Pfam" id="PF01765">
    <property type="entry name" value="RRF"/>
    <property type="match status" value="1"/>
</dbReference>
<evidence type="ECO:0000256" key="1">
    <source>
        <dbReference type="ARBA" id="ARBA00005912"/>
    </source>
</evidence>
<dbReference type="HAMAP" id="MF_00040">
    <property type="entry name" value="RRF"/>
    <property type="match status" value="1"/>
</dbReference>
<comment type="similarity">
    <text evidence="1 3">Belongs to the RRF family.</text>
</comment>
<dbReference type="InterPro" id="IPR036191">
    <property type="entry name" value="RRF_sf"/>
</dbReference>
<evidence type="ECO:0000313" key="7">
    <source>
        <dbReference type="Proteomes" id="UP000229916"/>
    </source>
</evidence>
<comment type="subcellular location">
    <subcellularLocation>
        <location evidence="3">Cytoplasm</location>
    </subcellularLocation>
</comment>
<organism evidence="6 7">
    <name type="scientific">candidate division WWE3 bacterium CG06_land_8_20_14_3_00_42_16</name>
    <dbReference type="NCBI Taxonomy" id="1975083"/>
    <lineage>
        <taxon>Bacteria</taxon>
        <taxon>Katanobacteria</taxon>
    </lineage>
</organism>
<dbReference type="GO" id="GO:0005737">
    <property type="term" value="C:cytoplasm"/>
    <property type="evidence" value="ECO:0007669"/>
    <property type="project" value="UniProtKB-SubCell"/>
</dbReference>
<dbReference type="CDD" id="cd00520">
    <property type="entry name" value="RRF"/>
    <property type="match status" value="1"/>
</dbReference>
<name>A0A2M7ALA8_UNCKA</name>
<dbReference type="NCBIfam" id="TIGR00496">
    <property type="entry name" value="frr"/>
    <property type="match status" value="1"/>
</dbReference>
<evidence type="ECO:0000256" key="2">
    <source>
        <dbReference type="ARBA" id="ARBA00022917"/>
    </source>
</evidence>
<dbReference type="AlphaFoldDB" id="A0A2M7ALA8"/>
<evidence type="ECO:0000256" key="4">
    <source>
        <dbReference type="SAM" id="Coils"/>
    </source>
</evidence>
<reference evidence="7" key="1">
    <citation type="submission" date="2017-09" db="EMBL/GenBank/DDBJ databases">
        <title>Depth-based differentiation of microbial function through sediment-hosted aquifers and enrichment of novel symbionts in the deep terrestrial subsurface.</title>
        <authorList>
            <person name="Probst A.J."/>
            <person name="Ladd B."/>
            <person name="Jarett J.K."/>
            <person name="Geller-Mcgrath D.E."/>
            <person name="Sieber C.M.K."/>
            <person name="Emerson J.B."/>
            <person name="Anantharaman K."/>
            <person name="Thomas B.C."/>
            <person name="Malmstrom R."/>
            <person name="Stieglmeier M."/>
            <person name="Klingl A."/>
            <person name="Woyke T."/>
            <person name="Ryan C.M."/>
            <person name="Banfield J.F."/>
        </authorList>
    </citation>
    <scope>NUCLEOTIDE SEQUENCE [LARGE SCALE GENOMIC DNA]</scope>
</reference>
<dbReference type="Gene3D" id="1.10.132.20">
    <property type="entry name" value="Ribosome-recycling factor"/>
    <property type="match status" value="1"/>
</dbReference>
<evidence type="ECO:0000313" key="6">
    <source>
        <dbReference type="EMBL" id="PIU68189.1"/>
    </source>
</evidence>
<gene>
    <name evidence="3" type="primary">frr</name>
    <name evidence="6" type="ORF">COS81_04825</name>
</gene>
<accession>A0A2M7ALA8</accession>
<comment type="caution">
    <text evidence="6">The sequence shown here is derived from an EMBL/GenBank/DDBJ whole genome shotgun (WGS) entry which is preliminary data.</text>
</comment>
<dbReference type="Gene3D" id="3.30.1360.40">
    <property type="match status" value="1"/>
</dbReference>
<sequence>MSERTLKNFQEKSGKTLDYLREKLKKLRTGRANPSLVEDLAVAAYGSKMELKNLATINVPEPRLIVIQPWDQSVIPTIEKAILTSNLNLTPQTDKEIIRITIPQLTTERRQDLVKVLRSELEETRVRVRGFRREAIEMLEQEKKSGEISEDLERRLKNDLQRMVEKMNEEIEQIGKHKEQELNEV</sequence>
<feature type="domain" description="Ribosome recycling factor" evidence="5">
    <location>
        <begin position="20"/>
        <end position="182"/>
    </location>
</feature>
<keyword evidence="4" id="KW-0175">Coiled coil</keyword>
<evidence type="ECO:0000259" key="5">
    <source>
        <dbReference type="Pfam" id="PF01765"/>
    </source>
</evidence>
<dbReference type="SUPFAM" id="SSF55194">
    <property type="entry name" value="Ribosome recycling factor, RRF"/>
    <property type="match status" value="1"/>
</dbReference>
<dbReference type="PANTHER" id="PTHR20982:SF3">
    <property type="entry name" value="MITOCHONDRIAL RIBOSOME RECYCLING FACTOR PSEUDO 1"/>
    <property type="match status" value="1"/>
</dbReference>
<keyword evidence="2 3" id="KW-0648">Protein biosynthesis</keyword>
<evidence type="ECO:0000256" key="3">
    <source>
        <dbReference type="HAMAP-Rule" id="MF_00040"/>
    </source>
</evidence>